<proteinExistence type="predicted"/>
<accession>A0A833Y7K6</accession>
<dbReference type="EMBL" id="LIHL02000002">
    <property type="protein sequence ID" value="KAF5477454.1"/>
    <property type="molecule type" value="Genomic_DNA"/>
</dbReference>
<evidence type="ECO:0000313" key="2">
    <source>
        <dbReference type="Proteomes" id="UP000619265"/>
    </source>
</evidence>
<protein>
    <submittedName>
        <fullName evidence="1">Uncharacterized protein</fullName>
    </submittedName>
</protein>
<reference evidence="1" key="2">
    <citation type="submission" date="2020-03" db="EMBL/GenBank/DDBJ databases">
        <title>Walnut 2.0.</title>
        <authorList>
            <person name="Marrano A."/>
            <person name="Britton M."/>
            <person name="Zimin A.V."/>
            <person name="Zaini P.A."/>
            <person name="Workman R."/>
            <person name="Puiu D."/>
            <person name="Bianco L."/>
            <person name="Allen B.J."/>
            <person name="Troggio M."/>
            <person name="Leslie C.A."/>
            <person name="Timp W."/>
            <person name="Dendekar A."/>
            <person name="Salzberg S.L."/>
            <person name="Neale D.B."/>
        </authorList>
    </citation>
    <scope>NUCLEOTIDE SEQUENCE</scope>
    <source>
        <tissue evidence="1">Leaves</tissue>
    </source>
</reference>
<sequence length="235" mass="26256">MPRGVVEDVLVQVDRFYYPVDFVVLDMKLTAPTNVSSAPVILERPFLATSNAIINCRSGVLKLSFGNMTLELNFFNLCRQSQEVEEMQEVNSLEAIPFEDLFFNIDSVENFLSTDANDVFTVLVVGSPSDTQWRQKIEPLPLIPKSVGSPSEDSPTLELKALPVELKYAYLGLEESFPVVISSQLTAEQEGKLLEVLVQHKSAIGWTIANMRGINPFTCTHRIYLEEGAKPSREV</sequence>
<dbReference type="PANTHER" id="PTHR33067">
    <property type="entry name" value="RNA-DIRECTED DNA POLYMERASE-RELATED"/>
    <property type="match status" value="1"/>
</dbReference>
<evidence type="ECO:0000313" key="1">
    <source>
        <dbReference type="EMBL" id="KAF5477454.1"/>
    </source>
</evidence>
<dbReference type="Proteomes" id="UP000619265">
    <property type="component" value="Unassembled WGS sequence"/>
</dbReference>
<dbReference type="AlphaFoldDB" id="A0A833Y7K6"/>
<comment type="caution">
    <text evidence="1">The sequence shown here is derived from an EMBL/GenBank/DDBJ whole genome shotgun (WGS) entry which is preliminary data.</text>
</comment>
<reference evidence="1" key="1">
    <citation type="submission" date="2015-10" db="EMBL/GenBank/DDBJ databases">
        <authorList>
            <person name="Martinez-Garcia P.J."/>
            <person name="Crepeau M.W."/>
            <person name="Puiu D."/>
            <person name="Gonzalez-Ibeas D."/>
            <person name="Whalen J."/>
            <person name="Stevens K."/>
            <person name="Paul R."/>
            <person name="Butterfield T."/>
            <person name="Britton M."/>
            <person name="Reagan R."/>
            <person name="Chakraborty S."/>
            <person name="Walawage S.L."/>
            <person name="Vasquez-Gross H.A."/>
            <person name="Cardeno C."/>
            <person name="Famula R."/>
            <person name="Pratt K."/>
            <person name="Kuruganti S."/>
            <person name="Aradhya M.K."/>
            <person name="Leslie C.A."/>
            <person name="Dandekar A.M."/>
            <person name="Salzberg S.L."/>
            <person name="Wegrzyn J.L."/>
            <person name="Langley C.H."/>
            <person name="Neale D.B."/>
        </authorList>
    </citation>
    <scope>NUCLEOTIDE SEQUENCE</scope>
    <source>
        <tissue evidence="1">Leaves</tissue>
    </source>
</reference>
<dbReference type="PANTHER" id="PTHR33067:SF32">
    <property type="entry name" value="ASPARTIC PEPTIDASE DDI1-TYPE DOMAIN-CONTAINING PROTEIN"/>
    <property type="match status" value="1"/>
</dbReference>
<dbReference type="Gramene" id="Jr02_09880_p1">
    <property type="protein sequence ID" value="cds.Jr02_09880_p1"/>
    <property type="gene ID" value="Jr02_09880"/>
</dbReference>
<dbReference type="InterPro" id="IPR021109">
    <property type="entry name" value="Peptidase_aspartic_dom_sf"/>
</dbReference>
<gene>
    <name evidence="1" type="ORF">F2P56_004094</name>
</gene>
<organism evidence="1 2">
    <name type="scientific">Juglans regia</name>
    <name type="common">English walnut</name>
    <dbReference type="NCBI Taxonomy" id="51240"/>
    <lineage>
        <taxon>Eukaryota</taxon>
        <taxon>Viridiplantae</taxon>
        <taxon>Streptophyta</taxon>
        <taxon>Embryophyta</taxon>
        <taxon>Tracheophyta</taxon>
        <taxon>Spermatophyta</taxon>
        <taxon>Magnoliopsida</taxon>
        <taxon>eudicotyledons</taxon>
        <taxon>Gunneridae</taxon>
        <taxon>Pentapetalae</taxon>
        <taxon>rosids</taxon>
        <taxon>fabids</taxon>
        <taxon>Fagales</taxon>
        <taxon>Juglandaceae</taxon>
        <taxon>Juglans</taxon>
    </lineage>
</organism>
<name>A0A833Y7K6_JUGRE</name>
<dbReference type="Gene3D" id="2.40.70.10">
    <property type="entry name" value="Acid Proteases"/>
    <property type="match status" value="1"/>
</dbReference>